<protein>
    <submittedName>
        <fullName evidence="1">Uncharacterized protein</fullName>
    </submittedName>
</protein>
<accession>A0A0C1ZQS8</accession>
<dbReference type="EMBL" id="JMCC02000101">
    <property type="protein sequence ID" value="KIG13313.1"/>
    <property type="molecule type" value="Genomic_DNA"/>
</dbReference>
<sequence length="257" mass="26937">MLAMGLAMSSAVGCGLFEPALTDGEVCDADKDCTTEVCTSYGLCSHSRCDCPSGDCAESGEVTSDCLDGWRCVSHDSIFAPVVDPIKEFFGASTDDSDGFCQPTCEAGCPDRYLCGDSGEFCVPDSDWIYPVPTVTWTGDATGEFSGRDQSTTVVVEEGSTISLTGTGSSPQGHPITGYSWTTVSGAADYMDFEGQTIETTVASGDYRRVEFTVVDDASRSGKVTVIFESCRGTGTMCGYEGSGCCSSCDDANNTCL</sequence>
<name>A0A0C1ZQS8_9BACT</name>
<proteinExistence type="predicted"/>
<dbReference type="InterPro" id="IPR013783">
    <property type="entry name" value="Ig-like_fold"/>
</dbReference>
<reference evidence="1 2" key="1">
    <citation type="submission" date="2014-12" db="EMBL/GenBank/DDBJ databases">
        <title>Genome assembly of Enhygromyxa salina DSM 15201.</title>
        <authorList>
            <person name="Sharma G."/>
            <person name="Subramanian S."/>
        </authorList>
    </citation>
    <scope>NUCLEOTIDE SEQUENCE [LARGE SCALE GENOMIC DNA]</scope>
    <source>
        <strain evidence="1 2">DSM 15201</strain>
    </source>
</reference>
<organism evidence="1 2">
    <name type="scientific">Enhygromyxa salina</name>
    <dbReference type="NCBI Taxonomy" id="215803"/>
    <lineage>
        <taxon>Bacteria</taxon>
        <taxon>Pseudomonadati</taxon>
        <taxon>Myxococcota</taxon>
        <taxon>Polyangia</taxon>
        <taxon>Nannocystales</taxon>
        <taxon>Nannocystaceae</taxon>
        <taxon>Enhygromyxa</taxon>
    </lineage>
</organism>
<dbReference type="AlphaFoldDB" id="A0A0C1ZQS8"/>
<dbReference type="Gene3D" id="2.60.40.10">
    <property type="entry name" value="Immunoglobulins"/>
    <property type="match status" value="1"/>
</dbReference>
<evidence type="ECO:0000313" key="2">
    <source>
        <dbReference type="Proteomes" id="UP000031599"/>
    </source>
</evidence>
<gene>
    <name evidence="1" type="ORF">DB30_00361</name>
</gene>
<evidence type="ECO:0000313" key="1">
    <source>
        <dbReference type="EMBL" id="KIG13313.1"/>
    </source>
</evidence>
<dbReference type="Proteomes" id="UP000031599">
    <property type="component" value="Unassembled WGS sequence"/>
</dbReference>
<comment type="caution">
    <text evidence="1">The sequence shown here is derived from an EMBL/GenBank/DDBJ whole genome shotgun (WGS) entry which is preliminary data.</text>
</comment>